<reference evidence="2" key="1">
    <citation type="submission" date="2023-08" db="EMBL/GenBank/DDBJ databases">
        <title>Complete genome sequence of Sinorhizobium chiapanecum ITTG S70 isolated from Acaciella angustissima nodules in Chiapas-Mexico.</title>
        <authorList>
            <person name="Rincon-Rosales R."/>
            <person name="Rogel M.A."/>
            <person name="Rincon-Medina C.I."/>
            <person name="Guerrero G."/>
            <person name="Manzano-Gomez L.A."/>
            <person name="Lopez-Lopez A."/>
            <person name="Rincon Molina F.A."/>
            <person name="Martinez-Romero E."/>
        </authorList>
    </citation>
    <scope>NUCLEOTIDE SEQUENCE</scope>
    <source>
        <strain evidence="2">ITTG S70</strain>
    </source>
</reference>
<evidence type="ECO:0000313" key="2">
    <source>
        <dbReference type="EMBL" id="WVT04623.1"/>
    </source>
</evidence>
<evidence type="ECO:0008006" key="4">
    <source>
        <dbReference type="Google" id="ProtNLM"/>
    </source>
</evidence>
<dbReference type="Proteomes" id="UP001432360">
    <property type="component" value="Chromosome"/>
</dbReference>
<dbReference type="EMBL" id="CP133148">
    <property type="protein sequence ID" value="WVT04623.1"/>
    <property type="molecule type" value="Genomic_DNA"/>
</dbReference>
<evidence type="ECO:0000313" key="3">
    <source>
        <dbReference type="Proteomes" id="UP001432360"/>
    </source>
</evidence>
<name>A0ABZ2BB29_9HYPH</name>
<accession>A0ABZ2BB29</accession>
<dbReference type="Gene3D" id="2.60.40.4380">
    <property type="entry name" value="Translational regulator CsrA"/>
    <property type="match status" value="1"/>
</dbReference>
<organism evidence="2 3">
    <name type="scientific">Sinorhizobium chiapasense</name>
    <dbReference type="NCBI Taxonomy" id="501572"/>
    <lineage>
        <taxon>Bacteria</taxon>
        <taxon>Pseudomonadati</taxon>
        <taxon>Pseudomonadota</taxon>
        <taxon>Alphaproteobacteria</taxon>
        <taxon>Hyphomicrobiales</taxon>
        <taxon>Rhizobiaceae</taxon>
        <taxon>Sinorhizobium/Ensifer group</taxon>
        <taxon>Sinorhizobium</taxon>
    </lineage>
</organism>
<proteinExistence type="predicted"/>
<feature type="compositionally biased region" description="Low complexity" evidence="1">
    <location>
        <begin position="51"/>
        <end position="65"/>
    </location>
</feature>
<protein>
    <recommendedName>
        <fullName evidence="4">Carbon storage regulator</fullName>
    </recommendedName>
</protein>
<keyword evidence="3" id="KW-1185">Reference proteome</keyword>
<sequence>MLRLTVKVGQSVVIAGVGTIHVGEKSGRCVNLGFDVEQGPITIASPDAGVPAASRPAPSDARANAESLFKPKPGPRR</sequence>
<feature type="region of interest" description="Disordered" evidence="1">
    <location>
        <begin position="43"/>
        <end position="77"/>
    </location>
</feature>
<dbReference type="RefSeq" id="WP_331373784.1">
    <property type="nucleotide sequence ID" value="NZ_CP133148.1"/>
</dbReference>
<gene>
    <name evidence="2" type="ORF">RB548_04215</name>
</gene>
<dbReference type="InterPro" id="IPR036107">
    <property type="entry name" value="CsrA_sf"/>
</dbReference>
<evidence type="ECO:0000256" key="1">
    <source>
        <dbReference type="SAM" id="MobiDB-lite"/>
    </source>
</evidence>